<dbReference type="PANTHER" id="PTHR37928:SF1">
    <property type="entry name" value="CFEM DOMAIN PROTEIN (AFU_ORTHOLOGUE AFUA_6G14090)"/>
    <property type="match status" value="1"/>
</dbReference>
<evidence type="ECO:0000256" key="9">
    <source>
        <dbReference type="ARBA" id="ARBA00022729"/>
    </source>
</evidence>
<dbReference type="PANTHER" id="PTHR37928">
    <property type="entry name" value="CFEM DOMAIN PROTEIN (AFU_ORTHOLOGUE AFUA_6G14090)"/>
    <property type="match status" value="1"/>
</dbReference>
<dbReference type="GO" id="GO:0046872">
    <property type="term" value="F:metal ion binding"/>
    <property type="evidence" value="ECO:0007669"/>
    <property type="project" value="UniProtKB-UniRule"/>
</dbReference>
<keyword evidence="19" id="KW-1185">Reference proteome</keyword>
<dbReference type="OrthoDB" id="3065412at2759"/>
<dbReference type="GO" id="GO:0005576">
    <property type="term" value="C:extracellular region"/>
    <property type="evidence" value="ECO:0007669"/>
    <property type="project" value="UniProtKB-SubCell"/>
</dbReference>
<evidence type="ECO:0000256" key="3">
    <source>
        <dbReference type="ARBA" id="ARBA00010031"/>
    </source>
</evidence>
<dbReference type="EMBL" id="FJOG01000026">
    <property type="protein sequence ID" value="CZR64308.1"/>
    <property type="molecule type" value="Genomic_DNA"/>
</dbReference>
<evidence type="ECO:0000259" key="17">
    <source>
        <dbReference type="PROSITE" id="PS52012"/>
    </source>
</evidence>
<feature type="chain" id="PRO_5012024364" description="CFEM domain-containing protein" evidence="16">
    <location>
        <begin position="18"/>
        <end position="100"/>
    </location>
</feature>
<keyword evidence="7" id="KW-0336">GPI-anchor</keyword>
<evidence type="ECO:0000256" key="15">
    <source>
        <dbReference type="PROSITE-ProRule" id="PRU01356"/>
    </source>
</evidence>
<feature type="domain" description="CFEM" evidence="17">
    <location>
        <begin position="1"/>
        <end position="100"/>
    </location>
</feature>
<keyword evidence="11" id="KW-0472">Membrane</keyword>
<keyword evidence="5" id="KW-0964">Secreted</keyword>
<feature type="signal peptide" evidence="16">
    <location>
        <begin position="1"/>
        <end position="17"/>
    </location>
</feature>
<feature type="disulfide bond" evidence="15">
    <location>
        <begin position="26"/>
        <end position="66"/>
    </location>
</feature>
<dbReference type="Pfam" id="PF05730">
    <property type="entry name" value="CFEM"/>
    <property type="match status" value="1"/>
</dbReference>
<feature type="disulfide bond" evidence="15">
    <location>
        <begin position="40"/>
        <end position="47"/>
    </location>
</feature>
<dbReference type="Proteomes" id="UP000184330">
    <property type="component" value="Unassembled WGS sequence"/>
</dbReference>
<keyword evidence="9 16" id="KW-0732">Signal</keyword>
<evidence type="ECO:0000256" key="12">
    <source>
        <dbReference type="ARBA" id="ARBA00023157"/>
    </source>
</evidence>
<evidence type="ECO:0000313" key="19">
    <source>
        <dbReference type="Proteomes" id="UP000184330"/>
    </source>
</evidence>
<feature type="binding site" description="axial binding residue" evidence="15">
    <location>
        <position position="44"/>
    </location>
    <ligand>
        <name>heme</name>
        <dbReference type="ChEBI" id="CHEBI:30413"/>
    </ligand>
    <ligandPart>
        <name>Fe</name>
        <dbReference type="ChEBI" id="CHEBI:18248"/>
    </ligandPart>
</feature>
<organism evidence="18 19">
    <name type="scientific">Phialocephala subalpina</name>
    <dbReference type="NCBI Taxonomy" id="576137"/>
    <lineage>
        <taxon>Eukaryota</taxon>
        <taxon>Fungi</taxon>
        <taxon>Dikarya</taxon>
        <taxon>Ascomycota</taxon>
        <taxon>Pezizomycotina</taxon>
        <taxon>Leotiomycetes</taxon>
        <taxon>Helotiales</taxon>
        <taxon>Mollisiaceae</taxon>
        <taxon>Phialocephala</taxon>
        <taxon>Phialocephala fortinii species complex</taxon>
    </lineage>
</organism>
<keyword evidence="14" id="KW-0449">Lipoprotein</keyword>
<proteinExistence type="inferred from homology"/>
<dbReference type="InterPro" id="IPR008427">
    <property type="entry name" value="Extracellular_membr_CFEM_dom"/>
</dbReference>
<evidence type="ECO:0000313" key="18">
    <source>
        <dbReference type="EMBL" id="CZR64308.1"/>
    </source>
</evidence>
<dbReference type="PROSITE" id="PS52012">
    <property type="entry name" value="CFEM"/>
    <property type="match status" value="1"/>
</dbReference>
<evidence type="ECO:0000256" key="7">
    <source>
        <dbReference type="ARBA" id="ARBA00022622"/>
    </source>
</evidence>
<sequence>MHFSTLIFTTLISLGLAQDLTGLPDCAVTCFDDNFANSSCADTDVACLCADTTFFSDVEVCVLEACDDADVSTTLTWATAECDAVGVPLSKKRSVFGRKH</sequence>
<evidence type="ECO:0000256" key="5">
    <source>
        <dbReference type="ARBA" id="ARBA00022525"/>
    </source>
</evidence>
<reference evidence="18 19" key="1">
    <citation type="submission" date="2016-03" db="EMBL/GenBank/DDBJ databases">
        <authorList>
            <person name="Ploux O."/>
        </authorList>
    </citation>
    <scope>NUCLEOTIDE SEQUENCE [LARGE SCALE GENOMIC DNA]</scope>
    <source>
        <strain evidence="18 19">UAMH 11012</strain>
    </source>
</reference>
<evidence type="ECO:0000256" key="1">
    <source>
        <dbReference type="ARBA" id="ARBA00004609"/>
    </source>
</evidence>
<evidence type="ECO:0000256" key="13">
    <source>
        <dbReference type="ARBA" id="ARBA00023180"/>
    </source>
</evidence>
<feature type="disulfide bond" evidence="15">
    <location>
        <begin position="49"/>
        <end position="82"/>
    </location>
</feature>
<evidence type="ECO:0000256" key="11">
    <source>
        <dbReference type="ARBA" id="ARBA00023136"/>
    </source>
</evidence>
<dbReference type="GO" id="GO:0005886">
    <property type="term" value="C:plasma membrane"/>
    <property type="evidence" value="ECO:0007669"/>
    <property type="project" value="UniProtKB-SubCell"/>
</dbReference>
<evidence type="ECO:0000256" key="10">
    <source>
        <dbReference type="ARBA" id="ARBA00023004"/>
    </source>
</evidence>
<comment type="subcellular location">
    <subcellularLocation>
        <location evidence="1">Cell membrane</location>
        <topology evidence="1">Lipid-anchor</topology>
        <topology evidence="1">GPI-anchor</topology>
    </subcellularLocation>
    <subcellularLocation>
        <location evidence="2">Secreted</location>
    </subcellularLocation>
</comment>
<keyword evidence="4" id="KW-1003">Cell membrane</keyword>
<keyword evidence="8 15" id="KW-0479">Metal-binding</keyword>
<name>A0A1L7XH21_9HELO</name>
<evidence type="ECO:0000256" key="14">
    <source>
        <dbReference type="ARBA" id="ARBA00023288"/>
    </source>
</evidence>
<dbReference type="STRING" id="576137.A0A1L7XH21"/>
<keyword evidence="6 15" id="KW-0349">Heme</keyword>
<keyword evidence="12 15" id="KW-1015">Disulfide bond</keyword>
<dbReference type="GO" id="GO:0098552">
    <property type="term" value="C:side of membrane"/>
    <property type="evidence" value="ECO:0007669"/>
    <property type="project" value="UniProtKB-KW"/>
</dbReference>
<evidence type="ECO:0000256" key="4">
    <source>
        <dbReference type="ARBA" id="ARBA00022475"/>
    </source>
</evidence>
<evidence type="ECO:0000256" key="8">
    <source>
        <dbReference type="ARBA" id="ARBA00022723"/>
    </source>
</evidence>
<keyword evidence="10 15" id="KW-0408">Iron</keyword>
<evidence type="ECO:0000256" key="2">
    <source>
        <dbReference type="ARBA" id="ARBA00004613"/>
    </source>
</evidence>
<protein>
    <recommendedName>
        <fullName evidence="17">CFEM domain-containing protein</fullName>
    </recommendedName>
</protein>
<gene>
    <name evidence="18" type="ORF">PAC_14206</name>
</gene>
<dbReference type="AlphaFoldDB" id="A0A1L7XH21"/>
<dbReference type="InterPro" id="IPR051735">
    <property type="entry name" value="CFEM_domain"/>
</dbReference>
<comment type="similarity">
    <text evidence="3">Belongs to the RBT5 family.</text>
</comment>
<dbReference type="SMART" id="SM00747">
    <property type="entry name" value="CFEM"/>
    <property type="match status" value="1"/>
</dbReference>
<evidence type="ECO:0000256" key="6">
    <source>
        <dbReference type="ARBA" id="ARBA00022617"/>
    </source>
</evidence>
<keyword evidence="13" id="KW-0325">Glycoprotein</keyword>
<feature type="disulfide bond" evidence="15">
    <location>
        <begin position="30"/>
        <end position="61"/>
    </location>
</feature>
<accession>A0A1L7XH21</accession>
<evidence type="ECO:0000256" key="16">
    <source>
        <dbReference type="SAM" id="SignalP"/>
    </source>
</evidence>